<dbReference type="InterPro" id="IPR008271">
    <property type="entry name" value="Ser/Thr_kinase_AS"/>
</dbReference>
<dbReference type="PROSITE" id="PS00107">
    <property type="entry name" value="PROTEIN_KINASE_ATP"/>
    <property type="match status" value="1"/>
</dbReference>
<sequence length="1220" mass="134037">MTRSENKTLDEVIAAYLQRLESGHHLDPEEFVRPWPRHRDAFLGFIRRANPANSAGDTEAGDWSHTGTEPSLGGDAKDLTAHDNAAEPPSDPLLVSDESRSSSLTGDASTEIHVRSGRPDVVGEYRLERLIGRGGMARVYLGRRQSDQHPAAVKVLDAVAAADEVLVQRFRREASAIRSLDHPHIVPLLDFGSDDDASYLALKLIDGCTLADLVSAMRIADPRLQNEPDSEIQSGGLSTVGTMSVEMPSTSDGRDQGTGEASIHSGAMDGFLSDAMACFTASAKHGDRFQDIAEMIAVAADALQAAHDQGMVHRDVKPSNLMLDSTGHLWLTDFGLASLGEAHTVVTQTGQVIGTPHYMSPEQAVADQGQVDHRSDVYSLGATLYELVTGRRPHHGDRFRILMEISAGRFPPPSKVLPDVPRPLEAIILKAMQRMPSDRYQAAADMAADLRRFAAGTATVARTPGPADHAIRWVVSNPKAALAVATLTATIVLAVIAAQYLMGQRLARFNRELGTANETLERTNAALAKSNLDLDQSQRRLRRQLYVADVAAAYRAYDRGDFDAVEQLLDRHDPDRVGMVPGTYDPRGFEWRLLRTITHRPAPLRIEADPKGVTEIAVTSDGRQLVSVGNSGDVAIWSLADGPSYGQLIRRHPIGGRLDAIAVSPDAKWFVTGRNVPLGINSVQVHRMDDGEMIRRLEGHGYSVESVAISADGQFVSTAGRYHKVKVHDAEGNVIGSGMAESRNESMAFAPDGETLLTAFRETDETTGDLVGYSIKMWPASDMDAATKWRTELDSNSFAFSGDGRRIVVANNNDFAVYGWPDRKQWKHHRGIRGRLRCIALDHAGQHVAAGCDNGLVYVWDLNRPLDRPEVITASDRRITSIKFIDANTLAEGGEDGVIRIHRLNLSRQPFRSIGDPMINIAAVNPAATQVYTRLQEGGVQKYDLSTLEVTEVAADDDTQRNSIDVSSDGQWMAVGCQGRVVVQSVDDQSVIARLPIVGQPQEPDAVRFTNDNRYLLLLFDDHLRRYRTSDWTEQERVTGPSPGASRVITLDRQDRYLVVSQELLWWIDSETMRLVDQRPSQYGNYCSAALSASQELLAVGHHDGTIELLRTSDGSQRRLMRGHRDSVDGLCFIEDDQTLVSACSGGTLHFWDVRSGRDLGFLKFEHRQSDRLFFNEPLQRLMVFGFNYPCKVLAVDPLFAGDSFTAKAAPKTAMTPAPR</sequence>
<evidence type="ECO:0000256" key="5">
    <source>
        <dbReference type="ARBA" id="ARBA00022527"/>
    </source>
</evidence>
<dbReference type="InterPro" id="IPR011009">
    <property type="entry name" value="Kinase-like_dom_sf"/>
</dbReference>
<dbReference type="InterPro" id="IPR015943">
    <property type="entry name" value="WD40/YVTN_repeat-like_dom_sf"/>
</dbReference>
<feature type="binding site" evidence="14">
    <location>
        <position position="154"/>
    </location>
    <ligand>
        <name>ATP</name>
        <dbReference type="ChEBI" id="CHEBI:30616"/>
    </ligand>
</feature>
<dbReference type="EMBL" id="SJPL01000001">
    <property type="protein sequence ID" value="TWT72183.1"/>
    <property type="molecule type" value="Genomic_DNA"/>
</dbReference>
<dbReference type="InterPro" id="IPR019775">
    <property type="entry name" value="WD40_repeat_CS"/>
</dbReference>
<dbReference type="InterPro" id="IPR000719">
    <property type="entry name" value="Prot_kinase_dom"/>
</dbReference>
<evidence type="ECO:0000259" key="18">
    <source>
        <dbReference type="PROSITE" id="PS50011"/>
    </source>
</evidence>
<keyword evidence="17" id="KW-0472">Membrane</keyword>
<keyword evidence="12" id="KW-0963">Cytoplasm</keyword>
<feature type="transmembrane region" description="Helical" evidence="17">
    <location>
        <begin position="480"/>
        <end position="501"/>
    </location>
</feature>
<dbReference type="PROSITE" id="PS50082">
    <property type="entry name" value="WD_REPEATS_2"/>
    <property type="match status" value="2"/>
</dbReference>
<dbReference type="OrthoDB" id="500858at2"/>
<evidence type="ECO:0000256" key="11">
    <source>
        <dbReference type="ARBA" id="ARBA00022840"/>
    </source>
</evidence>
<keyword evidence="8" id="KW-0677">Repeat</keyword>
<dbReference type="InterPro" id="IPR001680">
    <property type="entry name" value="WD40_rpt"/>
</dbReference>
<dbReference type="Pfam" id="PF07714">
    <property type="entry name" value="PK_Tyr_Ser-Thr"/>
    <property type="match status" value="1"/>
</dbReference>
<dbReference type="FunFam" id="1.10.510.10:FF:000021">
    <property type="entry name" value="Serine/threonine protein kinase"/>
    <property type="match status" value="1"/>
</dbReference>
<gene>
    <name evidence="19" type="primary">pknB_19</name>
    <name evidence="19" type="ORF">Pan14r_45010</name>
</gene>
<evidence type="ECO:0000256" key="14">
    <source>
        <dbReference type="PROSITE-ProRule" id="PRU10141"/>
    </source>
</evidence>
<keyword evidence="7 19" id="KW-0808">Transferase</keyword>
<dbReference type="InterPro" id="IPR011044">
    <property type="entry name" value="Quino_amine_DH_bsu"/>
</dbReference>
<comment type="subcellular location">
    <subcellularLocation>
        <location evidence="1">Cytoplasm</location>
        <location evidence="1">Cytoskeleton</location>
        <location evidence="1">Microtubule organizing center</location>
        <location evidence="1">Centrosome</location>
    </subcellularLocation>
    <subcellularLocation>
        <location evidence="2">Cytoplasm</location>
        <location evidence="2">Cytoskeleton</location>
        <location evidence="2">Spindle pole</location>
    </subcellularLocation>
</comment>
<dbReference type="GO" id="GO:0000922">
    <property type="term" value="C:spindle pole"/>
    <property type="evidence" value="ECO:0007669"/>
    <property type="project" value="UniProtKB-SubCell"/>
</dbReference>
<evidence type="ECO:0000256" key="8">
    <source>
        <dbReference type="ARBA" id="ARBA00022737"/>
    </source>
</evidence>
<dbReference type="Gene3D" id="1.10.510.10">
    <property type="entry name" value="Transferase(Phosphotransferase) domain 1"/>
    <property type="match status" value="1"/>
</dbReference>
<dbReference type="SUPFAM" id="SSF50969">
    <property type="entry name" value="YVTN repeat-like/Quinoprotein amine dehydrogenase"/>
    <property type="match status" value="1"/>
</dbReference>
<feature type="domain" description="Protein kinase" evidence="18">
    <location>
        <begin position="125"/>
        <end position="454"/>
    </location>
</feature>
<keyword evidence="6 13" id="KW-0853">WD repeat</keyword>
<keyword evidence="20" id="KW-1185">Reference proteome</keyword>
<evidence type="ECO:0000256" key="13">
    <source>
        <dbReference type="PROSITE-ProRule" id="PRU00221"/>
    </source>
</evidence>
<evidence type="ECO:0000313" key="19">
    <source>
        <dbReference type="EMBL" id="TWT72183.1"/>
    </source>
</evidence>
<feature type="repeat" description="WD" evidence="13">
    <location>
        <begin position="606"/>
        <end position="647"/>
    </location>
</feature>
<dbReference type="PROSITE" id="PS00108">
    <property type="entry name" value="PROTEIN_KINASE_ST"/>
    <property type="match status" value="1"/>
</dbReference>
<evidence type="ECO:0000313" key="20">
    <source>
        <dbReference type="Proteomes" id="UP000317238"/>
    </source>
</evidence>
<dbReference type="SUPFAM" id="SSF50998">
    <property type="entry name" value="Quinoprotein alcohol dehydrogenase-like"/>
    <property type="match status" value="1"/>
</dbReference>
<evidence type="ECO:0000256" key="7">
    <source>
        <dbReference type="ARBA" id="ARBA00022679"/>
    </source>
</evidence>
<feature type="coiled-coil region" evidence="15">
    <location>
        <begin position="506"/>
        <end position="540"/>
    </location>
</feature>
<dbReference type="InterPro" id="IPR011047">
    <property type="entry name" value="Quinoprotein_ADH-like_sf"/>
</dbReference>
<comment type="similarity">
    <text evidence="3">Belongs to the protein kinase superfamily. NEK Ser/Thr protein kinase family. NIMA subfamily.</text>
</comment>
<accession>A0A5C5YBG5</accession>
<evidence type="ECO:0000256" key="4">
    <source>
        <dbReference type="ARBA" id="ARBA00012513"/>
    </source>
</evidence>
<protein>
    <recommendedName>
        <fullName evidence="4">non-specific serine/threonine protein kinase</fullName>
        <ecNumber evidence="4">2.7.11.1</ecNumber>
    </recommendedName>
</protein>
<keyword evidence="15" id="KW-0175">Coiled coil</keyword>
<dbReference type="SMART" id="SM00320">
    <property type="entry name" value="WD40"/>
    <property type="match status" value="6"/>
</dbReference>
<feature type="region of interest" description="Disordered" evidence="16">
    <location>
        <begin position="53"/>
        <end position="110"/>
    </location>
</feature>
<keyword evidence="10 19" id="KW-0418">Kinase</keyword>
<keyword evidence="5" id="KW-0723">Serine/threonine-protein kinase</keyword>
<proteinExistence type="inferred from homology"/>
<dbReference type="Proteomes" id="UP000317238">
    <property type="component" value="Unassembled WGS sequence"/>
</dbReference>
<dbReference type="PROSITE" id="PS00678">
    <property type="entry name" value="WD_REPEATS_1"/>
    <property type="match status" value="1"/>
</dbReference>
<dbReference type="InterPro" id="IPR001245">
    <property type="entry name" value="Ser-Thr/Tyr_kinase_cat_dom"/>
</dbReference>
<keyword evidence="11 14" id="KW-0067">ATP-binding</keyword>
<evidence type="ECO:0000256" key="12">
    <source>
        <dbReference type="ARBA" id="ARBA00023212"/>
    </source>
</evidence>
<evidence type="ECO:0000256" key="16">
    <source>
        <dbReference type="SAM" id="MobiDB-lite"/>
    </source>
</evidence>
<reference evidence="19 20" key="1">
    <citation type="submission" date="2019-02" db="EMBL/GenBank/DDBJ databases">
        <title>Deep-cultivation of Planctomycetes and their phenomic and genomic characterization uncovers novel biology.</title>
        <authorList>
            <person name="Wiegand S."/>
            <person name="Jogler M."/>
            <person name="Boedeker C."/>
            <person name="Pinto D."/>
            <person name="Vollmers J."/>
            <person name="Rivas-Marin E."/>
            <person name="Kohn T."/>
            <person name="Peeters S.H."/>
            <person name="Heuer A."/>
            <person name="Rast P."/>
            <person name="Oberbeckmann S."/>
            <person name="Bunk B."/>
            <person name="Jeske O."/>
            <person name="Meyerdierks A."/>
            <person name="Storesund J.E."/>
            <person name="Kallscheuer N."/>
            <person name="Luecker S."/>
            <person name="Lage O.M."/>
            <person name="Pohl T."/>
            <person name="Merkel B.J."/>
            <person name="Hornburger P."/>
            <person name="Mueller R.-W."/>
            <person name="Bruemmer F."/>
            <person name="Labrenz M."/>
            <person name="Spormann A.M."/>
            <person name="Op Den Camp H."/>
            <person name="Overmann J."/>
            <person name="Amann R."/>
            <person name="Jetten M.S.M."/>
            <person name="Mascher T."/>
            <person name="Medema M.H."/>
            <person name="Devos D.P."/>
            <person name="Kaster A.-K."/>
            <person name="Ovreas L."/>
            <person name="Rohde M."/>
            <person name="Galperin M.Y."/>
            <person name="Jogler C."/>
        </authorList>
    </citation>
    <scope>NUCLEOTIDE SEQUENCE [LARGE SCALE GENOMIC DNA]</scope>
    <source>
        <strain evidence="19 20">Pan14r</strain>
    </source>
</reference>
<evidence type="ECO:0000256" key="10">
    <source>
        <dbReference type="ARBA" id="ARBA00022777"/>
    </source>
</evidence>
<evidence type="ECO:0000256" key="3">
    <source>
        <dbReference type="ARBA" id="ARBA00010886"/>
    </source>
</evidence>
<evidence type="ECO:0000256" key="2">
    <source>
        <dbReference type="ARBA" id="ARBA00004647"/>
    </source>
</evidence>
<dbReference type="GO" id="GO:0005813">
    <property type="term" value="C:centrosome"/>
    <property type="evidence" value="ECO:0007669"/>
    <property type="project" value="UniProtKB-SubCell"/>
</dbReference>
<evidence type="ECO:0000256" key="9">
    <source>
        <dbReference type="ARBA" id="ARBA00022741"/>
    </source>
</evidence>
<dbReference type="RefSeq" id="WP_146440205.1">
    <property type="nucleotide sequence ID" value="NZ_SJPL01000001.1"/>
</dbReference>
<dbReference type="AlphaFoldDB" id="A0A5C5YBG5"/>
<feature type="compositionally biased region" description="Basic and acidic residues" evidence="16">
    <location>
        <begin position="75"/>
        <end position="85"/>
    </location>
</feature>
<dbReference type="Gene3D" id="2.130.10.10">
    <property type="entry name" value="YVTN repeat-like/Quinoprotein amine dehydrogenase"/>
    <property type="match status" value="3"/>
</dbReference>
<dbReference type="GO" id="GO:0005524">
    <property type="term" value="F:ATP binding"/>
    <property type="evidence" value="ECO:0007669"/>
    <property type="project" value="UniProtKB-UniRule"/>
</dbReference>
<feature type="repeat" description="WD" evidence="13">
    <location>
        <begin position="1121"/>
        <end position="1162"/>
    </location>
</feature>
<dbReference type="PROSITE" id="PS50011">
    <property type="entry name" value="PROTEIN_KINASE_DOM"/>
    <property type="match status" value="1"/>
</dbReference>
<keyword evidence="9 14" id="KW-0547">Nucleotide-binding</keyword>
<name>A0A5C5YBG5_9PLAN</name>
<keyword evidence="12" id="KW-0206">Cytoskeleton</keyword>
<dbReference type="Gene3D" id="3.30.200.20">
    <property type="entry name" value="Phosphorylase Kinase, domain 1"/>
    <property type="match status" value="1"/>
</dbReference>
<evidence type="ECO:0000256" key="15">
    <source>
        <dbReference type="SAM" id="Coils"/>
    </source>
</evidence>
<evidence type="ECO:0000256" key="17">
    <source>
        <dbReference type="SAM" id="Phobius"/>
    </source>
</evidence>
<dbReference type="CDD" id="cd14014">
    <property type="entry name" value="STKc_PknB_like"/>
    <property type="match status" value="1"/>
</dbReference>
<keyword evidence="17" id="KW-1133">Transmembrane helix</keyword>
<evidence type="ECO:0000256" key="1">
    <source>
        <dbReference type="ARBA" id="ARBA00004300"/>
    </source>
</evidence>
<dbReference type="SMART" id="SM00220">
    <property type="entry name" value="S_TKc"/>
    <property type="match status" value="1"/>
</dbReference>
<evidence type="ECO:0000256" key="6">
    <source>
        <dbReference type="ARBA" id="ARBA00022574"/>
    </source>
</evidence>
<dbReference type="EC" id="2.7.11.1" evidence="4"/>
<organism evidence="19 20">
    <name type="scientific">Crateriforma conspicua</name>
    <dbReference type="NCBI Taxonomy" id="2527996"/>
    <lineage>
        <taxon>Bacteria</taxon>
        <taxon>Pseudomonadati</taxon>
        <taxon>Planctomycetota</taxon>
        <taxon>Planctomycetia</taxon>
        <taxon>Planctomycetales</taxon>
        <taxon>Planctomycetaceae</taxon>
        <taxon>Crateriforma</taxon>
    </lineage>
</organism>
<dbReference type="PROSITE" id="PS50294">
    <property type="entry name" value="WD_REPEATS_REGION"/>
    <property type="match status" value="1"/>
</dbReference>
<dbReference type="Pfam" id="PF00400">
    <property type="entry name" value="WD40"/>
    <property type="match status" value="3"/>
</dbReference>
<dbReference type="InterPro" id="IPR017441">
    <property type="entry name" value="Protein_kinase_ATP_BS"/>
</dbReference>
<dbReference type="SUPFAM" id="SSF56112">
    <property type="entry name" value="Protein kinase-like (PK-like)"/>
    <property type="match status" value="1"/>
</dbReference>
<dbReference type="PANTHER" id="PTHR43289">
    <property type="entry name" value="MITOGEN-ACTIVATED PROTEIN KINASE KINASE KINASE 20-RELATED"/>
    <property type="match status" value="1"/>
</dbReference>
<keyword evidence="17" id="KW-0812">Transmembrane</keyword>
<dbReference type="PANTHER" id="PTHR43289:SF6">
    <property type="entry name" value="SERINE_THREONINE-PROTEIN KINASE NEKL-3"/>
    <property type="match status" value="1"/>
</dbReference>
<dbReference type="GO" id="GO:0004674">
    <property type="term" value="F:protein serine/threonine kinase activity"/>
    <property type="evidence" value="ECO:0007669"/>
    <property type="project" value="UniProtKB-KW"/>
</dbReference>
<comment type="caution">
    <text evidence="19">The sequence shown here is derived from an EMBL/GenBank/DDBJ whole genome shotgun (WGS) entry which is preliminary data.</text>
</comment>